<evidence type="ECO:0000313" key="3">
    <source>
        <dbReference type="Proteomes" id="UP000193642"/>
    </source>
</evidence>
<organism evidence="2 3">
    <name type="scientific">Rhizoclosmatium globosum</name>
    <dbReference type="NCBI Taxonomy" id="329046"/>
    <lineage>
        <taxon>Eukaryota</taxon>
        <taxon>Fungi</taxon>
        <taxon>Fungi incertae sedis</taxon>
        <taxon>Chytridiomycota</taxon>
        <taxon>Chytridiomycota incertae sedis</taxon>
        <taxon>Chytridiomycetes</taxon>
        <taxon>Chytridiales</taxon>
        <taxon>Chytriomycetaceae</taxon>
        <taxon>Rhizoclosmatium</taxon>
    </lineage>
</organism>
<evidence type="ECO:0000313" key="2">
    <source>
        <dbReference type="EMBL" id="ORY50993.1"/>
    </source>
</evidence>
<evidence type="ECO:0008006" key="4">
    <source>
        <dbReference type="Google" id="ProtNLM"/>
    </source>
</evidence>
<feature type="transmembrane region" description="Helical" evidence="1">
    <location>
        <begin position="29"/>
        <end position="47"/>
    </location>
</feature>
<name>A0A1Y2CVF5_9FUNG</name>
<dbReference type="OrthoDB" id="2143770at2759"/>
<gene>
    <name evidence="2" type="ORF">BCR33DRAFT_712939</name>
</gene>
<sequence length="218" mass="24322">MYVFQLVLHLPIRPFGDNFSGRSNSLKAIFYWLSQAVGAWVLGNMFLDNTKYTRTTRAWTGCYIMIFTTLAFFGGGAAFQYASNDNGWALKGNHFDAGDNFGAFFGPFLLYVCYGVYDAFFQVYVNYLIGAISNDSETLSRYAGFYKGTQSAAGGISWALNGFVFTADKGNALTPTAQFWVMVIPCAVSLIFFALFCKIFVRDTTDEHYEQGTTIKAH</sequence>
<proteinExistence type="predicted"/>
<accession>A0A1Y2CVF5</accession>
<keyword evidence="1" id="KW-1133">Transmembrane helix</keyword>
<evidence type="ECO:0000256" key="1">
    <source>
        <dbReference type="SAM" id="Phobius"/>
    </source>
</evidence>
<feature type="transmembrane region" description="Helical" evidence="1">
    <location>
        <begin position="101"/>
        <end position="125"/>
    </location>
</feature>
<dbReference type="Proteomes" id="UP000193642">
    <property type="component" value="Unassembled WGS sequence"/>
</dbReference>
<dbReference type="EMBL" id="MCGO01000006">
    <property type="protein sequence ID" value="ORY50993.1"/>
    <property type="molecule type" value="Genomic_DNA"/>
</dbReference>
<feature type="transmembrane region" description="Helical" evidence="1">
    <location>
        <begin position="179"/>
        <end position="201"/>
    </location>
</feature>
<keyword evidence="3" id="KW-1185">Reference proteome</keyword>
<protein>
    <recommendedName>
        <fullName evidence="4">MFS general substrate transporter</fullName>
    </recommendedName>
</protein>
<feature type="transmembrane region" description="Helical" evidence="1">
    <location>
        <begin position="145"/>
        <end position="167"/>
    </location>
</feature>
<feature type="transmembrane region" description="Helical" evidence="1">
    <location>
        <begin position="59"/>
        <end position="81"/>
    </location>
</feature>
<keyword evidence="1" id="KW-0812">Transmembrane</keyword>
<reference evidence="2 3" key="1">
    <citation type="submission" date="2016-07" db="EMBL/GenBank/DDBJ databases">
        <title>Pervasive Adenine N6-methylation of Active Genes in Fungi.</title>
        <authorList>
            <consortium name="DOE Joint Genome Institute"/>
            <person name="Mondo S.J."/>
            <person name="Dannebaum R.O."/>
            <person name="Kuo R.C."/>
            <person name="Labutti K."/>
            <person name="Haridas S."/>
            <person name="Kuo A."/>
            <person name="Salamov A."/>
            <person name="Ahrendt S.R."/>
            <person name="Lipzen A."/>
            <person name="Sullivan W."/>
            <person name="Andreopoulos W.B."/>
            <person name="Clum A."/>
            <person name="Lindquist E."/>
            <person name="Daum C."/>
            <person name="Ramamoorthy G.K."/>
            <person name="Gryganskyi A."/>
            <person name="Culley D."/>
            <person name="Magnuson J.K."/>
            <person name="James T.Y."/>
            <person name="O'Malley M.A."/>
            <person name="Stajich J.E."/>
            <person name="Spatafora J.W."/>
            <person name="Visel A."/>
            <person name="Grigoriev I.V."/>
        </authorList>
    </citation>
    <scope>NUCLEOTIDE SEQUENCE [LARGE SCALE GENOMIC DNA]</scope>
    <source>
        <strain evidence="2 3">JEL800</strain>
    </source>
</reference>
<keyword evidence="1" id="KW-0472">Membrane</keyword>
<dbReference type="AlphaFoldDB" id="A0A1Y2CVF5"/>
<comment type="caution">
    <text evidence="2">The sequence shown here is derived from an EMBL/GenBank/DDBJ whole genome shotgun (WGS) entry which is preliminary data.</text>
</comment>